<comment type="caution">
    <text evidence="2">The sequence shown here is derived from an EMBL/GenBank/DDBJ whole genome shotgun (WGS) entry which is preliminary data.</text>
</comment>
<reference evidence="2" key="1">
    <citation type="journal article" date="2023" name="Mol. Phylogenet. Evol.">
        <title>Genome-scale phylogeny and comparative genomics of the fungal order Sordariales.</title>
        <authorList>
            <person name="Hensen N."/>
            <person name="Bonometti L."/>
            <person name="Westerberg I."/>
            <person name="Brannstrom I.O."/>
            <person name="Guillou S."/>
            <person name="Cros-Aarteil S."/>
            <person name="Calhoun S."/>
            <person name="Haridas S."/>
            <person name="Kuo A."/>
            <person name="Mondo S."/>
            <person name="Pangilinan J."/>
            <person name="Riley R."/>
            <person name="LaButti K."/>
            <person name="Andreopoulos B."/>
            <person name="Lipzen A."/>
            <person name="Chen C."/>
            <person name="Yan M."/>
            <person name="Daum C."/>
            <person name="Ng V."/>
            <person name="Clum A."/>
            <person name="Steindorff A."/>
            <person name="Ohm R.A."/>
            <person name="Martin F."/>
            <person name="Silar P."/>
            <person name="Natvig D.O."/>
            <person name="Lalanne C."/>
            <person name="Gautier V."/>
            <person name="Ament-Velasquez S.L."/>
            <person name="Kruys A."/>
            <person name="Hutchinson M.I."/>
            <person name="Powell A.J."/>
            <person name="Barry K."/>
            <person name="Miller A.N."/>
            <person name="Grigoriev I.V."/>
            <person name="Debuchy R."/>
            <person name="Gladieux P."/>
            <person name="Hiltunen Thoren M."/>
            <person name="Johannesson H."/>
        </authorList>
    </citation>
    <scope>NUCLEOTIDE SEQUENCE</scope>
    <source>
        <strain evidence="2">CBS 315.58</strain>
    </source>
</reference>
<proteinExistence type="predicted"/>
<reference evidence="2" key="2">
    <citation type="submission" date="2023-05" db="EMBL/GenBank/DDBJ databases">
        <authorList>
            <consortium name="Lawrence Berkeley National Laboratory"/>
            <person name="Steindorff A."/>
            <person name="Hensen N."/>
            <person name="Bonometti L."/>
            <person name="Westerberg I."/>
            <person name="Brannstrom I.O."/>
            <person name="Guillou S."/>
            <person name="Cros-Aarteil S."/>
            <person name="Calhoun S."/>
            <person name="Haridas S."/>
            <person name="Kuo A."/>
            <person name="Mondo S."/>
            <person name="Pangilinan J."/>
            <person name="Riley R."/>
            <person name="Labutti K."/>
            <person name="Andreopoulos B."/>
            <person name="Lipzen A."/>
            <person name="Chen C."/>
            <person name="Yanf M."/>
            <person name="Daum C."/>
            <person name="Ng V."/>
            <person name="Clum A."/>
            <person name="Ohm R."/>
            <person name="Martin F."/>
            <person name="Silar P."/>
            <person name="Natvig D."/>
            <person name="Lalanne C."/>
            <person name="Gautier V."/>
            <person name="Ament-Velasquez S.L."/>
            <person name="Kruys A."/>
            <person name="Hutchinson M.I."/>
            <person name="Powell A.J."/>
            <person name="Barry K."/>
            <person name="Miller A.N."/>
            <person name="Grigoriev I.V."/>
            <person name="Debuchy R."/>
            <person name="Gladieux P."/>
            <person name="Thoren M.H."/>
            <person name="Johannesson H."/>
        </authorList>
    </citation>
    <scope>NUCLEOTIDE SEQUENCE</scope>
    <source>
        <strain evidence="2">CBS 315.58</strain>
    </source>
</reference>
<evidence type="ECO:0000313" key="2">
    <source>
        <dbReference type="EMBL" id="KAK4194714.1"/>
    </source>
</evidence>
<evidence type="ECO:0000259" key="1">
    <source>
        <dbReference type="Pfam" id="PF06985"/>
    </source>
</evidence>
<sequence>MSPPTTKSNSGLCDFYRDISPYIILSIQLEGSSRRCPLCKLLLDELIKSSHPIKLKRGRVREVCAIIVRVTNSNAYIFLHTWADESSDAALSESCLRSYIECNSVPLADADTSSTTRFPTRLLDLRTLKSNLAEHAAGINISTIPVTLRDTIIVIRNLSLRYLWIDALCLIYQNAHFTIAATGSSLSTGGLFHPRNTTTNQPIIELSYRPLGGSSIEIRTFIVGPYPTSFNKIITATVSNYPLILNA</sequence>
<feature type="domain" description="Heterokaryon incompatibility" evidence="1">
    <location>
        <begin position="132"/>
        <end position="170"/>
    </location>
</feature>
<dbReference type="EMBL" id="MU864043">
    <property type="protein sequence ID" value="KAK4194714.1"/>
    <property type="molecule type" value="Genomic_DNA"/>
</dbReference>
<dbReference type="InterPro" id="IPR010730">
    <property type="entry name" value="HET"/>
</dbReference>
<organism evidence="2 3">
    <name type="scientific">Triangularia verruculosa</name>
    <dbReference type="NCBI Taxonomy" id="2587418"/>
    <lineage>
        <taxon>Eukaryota</taxon>
        <taxon>Fungi</taxon>
        <taxon>Dikarya</taxon>
        <taxon>Ascomycota</taxon>
        <taxon>Pezizomycotina</taxon>
        <taxon>Sordariomycetes</taxon>
        <taxon>Sordariomycetidae</taxon>
        <taxon>Sordariales</taxon>
        <taxon>Podosporaceae</taxon>
        <taxon>Triangularia</taxon>
    </lineage>
</organism>
<dbReference type="PANTHER" id="PTHR33112:SF16">
    <property type="entry name" value="HETEROKARYON INCOMPATIBILITY DOMAIN-CONTAINING PROTEIN"/>
    <property type="match status" value="1"/>
</dbReference>
<dbReference type="PANTHER" id="PTHR33112">
    <property type="entry name" value="DOMAIN PROTEIN, PUTATIVE-RELATED"/>
    <property type="match status" value="1"/>
</dbReference>
<keyword evidence="3" id="KW-1185">Reference proteome</keyword>
<dbReference type="AlphaFoldDB" id="A0AAN6X6D9"/>
<evidence type="ECO:0000313" key="3">
    <source>
        <dbReference type="Proteomes" id="UP001303160"/>
    </source>
</evidence>
<gene>
    <name evidence="2" type="ORF">QBC40DRAFT_311239</name>
</gene>
<accession>A0AAN6X6D9</accession>
<dbReference type="Proteomes" id="UP001303160">
    <property type="component" value="Unassembled WGS sequence"/>
</dbReference>
<dbReference type="Pfam" id="PF06985">
    <property type="entry name" value="HET"/>
    <property type="match status" value="1"/>
</dbReference>
<protein>
    <recommendedName>
        <fullName evidence="1">Heterokaryon incompatibility domain-containing protein</fullName>
    </recommendedName>
</protein>
<name>A0AAN6X6D9_9PEZI</name>